<protein>
    <submittedName>
        <fullName evidence="4">PASTA domain-containing protein</fullName>
    </submittedName>
</protein>
<sequence>MAKKKLPVNGKMIGEVAKILDIIPDTTRVIGEAVHAVVPLVDKVLEQNYEKKNRLLRLPNLIDMNVQEAQEHLESLGFTVSKILAKPQQTYAKKRADEIVAMVPKSGNFEPGTLVKLYYVTPEIIEASDLSIPLPNLIGLSLDEAQEHVTKIGLKPIGIPLKAQAKYAHQQANLILDMQPKPNMLVTSVAKGSLVKLYYLTEEGLQTSKLLAQTANSKALSLPRFVQQVPKLLPKRKKR</sequence>
<evidence type="ECO:0000313" key="5">
    <source>
        <dbReference type="Proteomes" id="UP000435060"/>
    </source>
</evidence>
<organism evidence="4 6">
    <name type="scientific">Streptococcus zhangguiae</name>
    <dbReference type="NCBI Taxonomy" id="2664091"/>
    <lineage>
        <taxon>Bacteria</taxon>
        <taxon>Bacillati</taxon>
        <taxon>Bacillota</taxon>
        <taxon>Bacilli</taxon>
        <taxon>Lactobacillales</taxon>
        <taxon>Streptococcaceae</taxon>
        <taxon>Streptococcus</taxon>
    </lineage>
</organism>
<dbReference type="RefSeq" id="WP_154607563.1">
    <property type="nucleotide sequence ID" value="NZ_CP072115.1"/>
</dbReference>
<dbReference type="Gene3D" id="3.30.10.20">
    <property type="match status" value="1"/>
</dbReference>
<keyword evidence="5" id="KW-1185">Reference proteome</keyword>
<evidence type="ECO:0000313" key="3">
    <source>
        <dbReference type="EMBL" id="MTB63516.1"/>
    </source>
</evidence>
<feature type="domain" description="PASTA" evidence="2">
    <location>
        <begin position="58"/>
        <end position="119"/>
    </location>
</feature>
<dbReference type="Proteomes" id="UP000435423">
    <property type="component" value="Unassembled WGS sequence"/>
</dbReference>
<reference evidence="4 6" key="1">
    <citation type="submission" date="2019-10" db="EMBL/GenBank/DDBJ databases">
        <title>Streptococcis sp, isolated from the respiratory tract of Marmot.</title>
        <authorList>
            <person name="Zhang G."/>
        </authorList>
    </citation>
    <scope>NUCLEOTIDE SEQUENCE [LARGE SCALE GENOMIC DNA]</scope>
    <source>
        <strain evidence="6">zg-70</strain>
        <strain evidence="4">Zg-70</strain>
    </source>
</reference>
<name>A0A6I4R6T3_9STRE</name>
<dbReference type="AlphaFoldDB" id="A0A6I4R6T3"/>
<reference evidence="3 5" key="2">
    <citation type="submission" date="2019-11" db="EMBL/GenBank/DDBJ databases">
        <title>Streptococcis sp. isolated from the respiratory tract of Marmot.</title>
        <authorList>
            <person name="Zhang G."/>
        </authorList>
    </citation>
    <scope>NUCLEOTIDE SEQUENCE [LARGE SCALE GENOMIC DNA]</scope>
    <source>
        <strain evidence="3">Zg-86</strain>
        <strain evidence="5">zg-86</strain>
    </source>
</reference>
<comment type="subcellular location">
    <subcellularLocation>
        <location evidence="1">Cell membrane</location>
        <topology evidence="1">Single-pass membrane protein</topology>
    </subcellularLocation>
</comment>
<dbReference type="Pfam" id="PF03793">
    <property type="entry name" value="PASTA"/>
    <property type="match status" value="1"/>
</dbReference>
<gene>
    <name evidence="3" type="ORF">GGG87_00635</name>
    <name evidence="4" type="ORF">GGH11_00650</name>
</gene>
<evidence type="ECO:0000259" key="2">
    <source>
        <dbReference type="Pfam" id="PF03793"/>
    </source>
</evidence>
<dbReference type="EMBL" id="WLCG01000001">
    <property type="protein sequence ID" value="MTB63516.1"/>
    <property type="molecule type" value="Genomic_DNA"/>
</dbReference>
<evidence type="ECO:0000256" key="1">
    <source>
        <dbReference type="ARBA" id="ARBA00004162"/>
    </source>
</evidence>
<dbReference type="InterPro" id="IPR005543">
    <property type="entry name" value="PASTA_dom"/>
</dbReference>
<dbReference type="EMBL" id="WUBJ01000001">
    <property type="protein sequence ID" value="MWV55506.1"/>
    <property type="molecule type" value="Genomic_DNA"/>
</dbReference>
<dbReference type="Proteomes" id="UP000435060">
    <property type="component" value="Unassembled WGS sequence"/>
</dbReference>
<proteinExistence type="predicted"/>
<dbReference type="GO" id="GO:0005886">
    <property type="term" value="C:plasma membrane"/>
    <property type="evidence" value="ECO:0007669"/>
    <property type="project" value="UniProtKB-SubCell"/>
</dbReference>
<accession>A0A6I4R6T3</accession>
<comment type="caution">
    <text evidence="4">The sequence shown here is derived from an EMBL/GenBank/DDBJ whole genome shotgun (WGS) entry which is preliminary data.</text>
</comment>
<dbReference type="CDD" id="cd06577">
    <property type="entry name" value="PASTA_pknB"/>
    <property type="match status" value="2"/>
</dbReference>
<evidence type="ECO:0000313" key="6">
    <source>
        <dbReference type="Proteomes" id="UP000435423"/>
    </source>
</evidence>
<evidence type="ECO:0000313" key="4">
    <source>
        <dbReference type="EMBL" id="MWV55506.1"/>
    </source>
</evidence>